<dbReference type="Proteomes" id="UP000449969">
    <property type="component" value="Unassembled WGS sequence"/>
</dbReference>
<comment type="caution">
    <text evidence="4">The sequence shown here is derived from an EMBL/GenBank/DDBJ whole genome shotgun (WGS) entry which is preliminary data.</text>
</comment>
<feature type="transmembrane region" description="Helical" evidence="3">
    <location>
        <begin position="167"/>
        <end position="188"/>
    </location>
</feature>
<evidence type="ECO:0000313" key="4">
    <source>
        <dbReference type="EMBL" id="MVT78640.1"/>
    </source>
</evidence>
<keyword evidence="5" id="KW-1185">Reference proteome</keyword>
<feature type="compositionally biased region" description="Low complexity" evidence="2">
    <location>
        <begin position="381"/>
        <end position="395"/>
    </location>
</feature>
<evidence type="ECO:0000313" key="5">
    <source>
        <dbReference type="Proteomes" id="UP000449969"/>
    </source>
</evidence>
<keyword evidence="3" id="KW-0472">Membrane</keyword>
<gene>
    <name evidence="4" type="ORF">GPL20_37375</name>
</gene>
<feature type="compositionally biased region" description="Low complexity" evidence="2">
    <location>
        <begin position="217"/>
        <end position="236"/>
    </location>
</feature>
<feature type="region of interest" description="Disordered" evidence="2">
    <location>
        <begin position="321"/>
        <end position="410"/>
    </location>
</feature>
<feature type="compositionally biased region" description="Low complexity" evidence="2">
    <location>
        <begin position="246"/>
        <end position="280"/>
    </location>
</feature>
<evidence type="ECO:0000256" key="3">
    <source>
        <dbReference type="SAM" id="Phobius"/>
    </source>
</evidence>
<evidence type="ECO:0000256" key="1">
    <source>
        <dbReference type="SAM" id="Coils"/>
    </source>
</evidence>
<organism evidence="4 5">
    <name type="scientific">Bradyrhizobium cajani</name>
    <dbReference type="NCBI Taxonomy" id="1928661"/>
    <lineage>
        <taxon>Bacteria</taxon>
        <taxon>Pseudomonadati</taxon>
        <taxon>Pseudomonadota</taxon>
        <taxon>Alphaproteobacteria</taxon>
        <taxon>Hyphomicrobiales</taxon>
        <taxon>Nitrobacteraceae</taxon>
        <taxon>Bradyrhizobium</taxon>
    </lineage>
</organism>
<protein>
    <submittedName>
        <fullName evidence="4">Uncharacterized protein</fullName>
    </submittedName>
</protein>
<evidence type="ECO:0000256" key="2">
    <source>
        <dbReference type="SAM" id="MobiDB-lite"/>
    </source>
</evidence>
<dbReference type="AlphaFoldDB" id="A0A844TV79"/>
<keyword evidence="1" id="KW-0175">Coiled coil</keyword>
<accession>A0A844TV79</accession>
<dbReference type="EMBL" id="WQNE01000061">
    <property type="protein sequence ID" value="MVT78640.1"/>
    <property type="molecule type" value="Genomic_DNA"/>
</dbReference>
<feature type="coiled-coil region" evidence="1">
    <location>
        <begin position="286"/>
        <end position="320"/>
    </location>
</feature>
<reference evidence="4 5" key="1">
    <citation type="submission" date="2019-12" db="EMBL/GenBank/DDBJ databases">
        <title>Draft genome sequences Bradyrhizobium cajani AMBPC1010, Bradyrhizobium pachyrhizi AMBPC1040 and Bradyrhizobium yuanmingense ALSPC3051, three plant growth promoting strains isolated from nodules of Cajanus cajan L. in Dominican Republic.</title>
        <authorList>
            <person name="Flores-Felix J.D."/>
            <person name="Araujo J."/>
            <person name="Diaz-Alcantara C."/>
            <person name="Gonzalez-Andres F."/>
            <person name="Velazquez E."/>
        </authorList>
    </citation>
    <scope>NUCLEOTIDE SEQUENCE [LARGE SCALE GENOMIC DNA]</scope>
    <source>
        <strain evidence="4 5">1010</strain>
    </source>
</reference>
<keyword evidence="3" id="KW-0812">Transmembrane</keyword>
<name>A0A844TV79_9BRAD</name>
<feature type="region of interest" description="Disordered" evidence="2">
    <location>
        <begin position="211"/>
        <end position="285"/>
    </location>
</feature>
<proteinExistence type="predicted"/>
<sequence>MFEEAGSLTTNGRGASQHLHPLALLWSNPAGLVRSRGLGWTHLNRSARANANDEGFKGAAMLATLNSKQIVDEIVKDTVKDNDPHDAVQISPEMVLASRPISVAPALAPEITSRPEPKFAPQPRMNPEPKFSPVLQPQAVASPVDAAVRVTASDGHKRRKRSAVGKWLRGAFVTFLLAGGSAAAAVAWHKHGDTARQMFAQWTPALTSLMPSTSQNAPVATAQAAPPPAQAATDQTVDQSAPPPAVQTAVAEPTPAAAQPAAAQPAAVQPIPAQPAAAQPDAMQSVQSMTRDLAAMAQQIEQLKANIADLKAGQEQMAREMAKPPAPKPVAEIKPVDPRARASALAPRPAAPPARKPKPPVTQTYMPAYSPAPIAPPPPSSQAVAAPPVTTTQAVADDDGPVVRPPMPVH</sequence>
<keyword evidence="3" id="KW-1133">Transmembrane helix</keyword>